<dbReference type="PANTHER" id="PTHR30469">
    <property type="entry name" value="MULTIDRUG RESISTANCE PROTEIN MDTA"/>
    <property type="match status" value="1"/>
</dbReference>
<feature type="signal peptide" evidence="3">
    <location>
        <begin position="1"/>
        <end position="22"/>
    </location>
</feature>
<keyword evidence="7" id="KW-1185">Reference proteome</keyword>
<organism evidence="6 7">
    <name type="scientific">Idiomarina aquatica</name>
    <dbReference type="NCBI Taxonomy" id="1327752"/>
    <lineage>
        <taxon>Bacteria</taxon>
        <taxon>Pseudomonadati</taxon>
        <taxon>Pseudomonadota</taxon>
        <taxon>Gammaproteobacteria</taxon>
        <taxon>Alteromonadales</taxon>
        <taxon>Idiomarinaceae</taxon>
        <taxon>Idiomarina</taxon>
    </lineage>
</organism>
<dbReference type="SUPFAM" id="SSF111369">
    <property type="entry name" value="HlyD-like secretion proteins"/>
    <property type="match status" value="1"/>
</dbReference>
<dbReference type="GO" id="GO:1990281">
    <property type="term" value="C:efflux pump complex"/>
    <property type="evidence" value="ECO:0007669"/>
    <property type="project" value="TreeGrafter"/>
</dbReference>
<keyword evidence="3" id="KW-0732">Signal</keyword>
<evidence type="ECO:0000256" key="1">
    <source>
        <dbReference type="ARBA" id="ARBA00009477"/>
    </source>
</evidence>
<protein>
    <recommendedName>
        <fullName evidence="8">RND family efflux transporter MFP subunit</fullName>
    </recommendedName>
</protein>
<evidence type="ECO:0000313" key="6">
    <source>
        <dbReference type="EMBL" id="RUO39657.1"/>
    </source>
</evidence>
<keyword evidence="2" id="KW-0175">Coiled coil</keyword>
<dbReference type="Gene3D" id="2.40.50.100">
    <property type="match status" value="1"/>
</dbReference>
<evidence type="ECO:0008006" key="8">
    <source>
        <dbReference type="Google" id="ProtNLM"/>
    </source>
</evidence>
<evidence type="ECO:0000313" key="7">
    <source>
        <dbReference type="Proteomes" id="UP000286680"/>
    </source>
</evidence>
<gene>
    <name evidence="6" type="ORF">CWE23_13275</name>
</gene>
<evidence type="ECO:0000259" key="4">
    <source>
        <dbReference type="Pfam" id="PF25973"/>
    </source>
</evidence>
<dbReference type="InterPro" id="IPR058637">
    <property type="entry name" value="YknX-like_C"/>
</dbReference>
<dbReference type="Proteomes" id="UP000286680">
    <property type="component" value="Unassembled WGS sequence"/>
</dbReference>
<feature type="domain" description="CzcB-like barrel-sandwich hybrid" evidence="4">
    <location>
        <begin position="60"/>
        <end position="191"/>
    </location>
</feature>
<dbReference type="Gene3D" id="1.10.287.470">
    <property type="entry name" value="Helix hairpin bin"/>
    <property type="match status" value="1"/>
</dbReference>
<comment type="caution">
    <text evidence="6">The sequence shown here is derived from an EMBL/GenBank/DDBJ whole genome shotgun (WGS) entry which is preliminary data.</text>
</comment>
<dbReference type="RefSeq" id="WP_126820492.1">
    <property type="nucleotide sequence ID" value="NZ_PIPS01000006.1"/>
</dbReference>
<dbReference type="InterPro" id="IPR006143">
    <property type="entry name" value="RND_pump_MFP"/>
</dbReference>
<dbReference type="Pfam" id="PF25989">
    <property type="entry name" value="YknX_C"/>
    <property type="match status" value="1"/>
</dbReference>
<reference evidence="7" key="1">
    <citation type="journal article" date="2018" name="Front. Microbiol.">
        <title>Genome-Based Analysis Reveals the Taxonomy and Diversity of the Family Idiomarinaceae.</title>
        <authorList>
            <person name="Liu Y."/>
            <person name="Lai Q."/>
            <person name="Shao Z."/>
        </authorList>
    </citation>
    <scope>NUCLEOTIDE SEQUENCE [LARGE SCALE GENOMIC DNA]</scope>
    <source>
        <strain evidence="7">SN-14</strain>
    </source>
</reference>
<dbReference type="AlphaFoldDB" id="A0AA94ECX6"/>
<dbReference type="Gene3D" id="2.40.420.20">
    <property type="match status" value="1"/>
</dbReference>
<dbReference type="Gene3D" id="2.40.30.170">
    <property type="match status" value="1"/>
</dbReference>
<accession>A0AA94ECX6</accession>
<dbReference type="GO" id="GO:0015562">
    <property type="term" value="F:efflux transmembrane transporter activity"/>
    <property type="evidence" value="ECO:0007669"/>
    <property type="project" value="TreeGrafter"/>
</dbReference>
<comment type="similarity">
    <text evidence="1">Belongs to the membrane fusion protein (MFP) (TC 8.A.1) family.</text>
</comment>
<feature type="coiled-coil region" evidence="2">
    <location>
        <begin position="92"/>
        <end position="164"/>
    </location>
</feature>
<feature type="domain" description="YknX-like C-terminal permuted SH3-like" evidence="5">
    <location>
        <begin position="278"/>
        <end position="345"/>
    </location>
</feature>
<sequence>MKYYLYLILLVVTLLFSRGAAAANEPVVSVGEVKTEQLSPSIRVTGHVQSRYRSELSSGVSGVVAWTAEAGTKVKQGDVVARLDTTQLSLAHRRLQVQLQRKNVELERLTEDYQRLQRLEHSQSVSEQALNNARVDMALAQSDVELLEIEVQQAEDNLTKAHIKAPFDGVVTERFVRVGQAVSATQSVLQLVNLDQLEVKLYGPLSYGRYLEQKGSAEVYFNGGRTLLPVRALVAVSDERSQTFSAYLQIPESARAQFDIGQVVSVGVPSAADTAQFTVPRDALVINQEGRFVFTLGEDNVAKKIRVKVKHGAGERLAVEGALEAGQRVIVRGAETLRDGTTVRVLTANEFPLAS</sequence>
<name>A0AA94ECX6_9GAMM</name>
<evidence type="ECO:0000259" key="5">
    <source>
        <dbReference type="Pfam" id="PF25989"/>
    </source>
</evidence>
<evidence type="ECO:0000256" key="2">
    <source>
        <dbReference type="SAM" id="Coils"/>
    </source>
</evidence>
<dbReference type="EMBL" id="PIPS01000006">
    <property type="protein sequence ID" value="RUO39657.1"/>
    <property type="molecule type" value="Genomic_DNA"/>
</dbReference>
<dbReference type="NCBIfam" id="TIGR01730">
    <property type="entry name" value="RND_mfp"/>
    <property type="match status" value="1"/>
</dbReference>
<proteinExistence type="inferred from homology"/>
<feature type="chain" id="PRO_5041724576" description="RND family efflux transporter MFP subunit" evidence="3">
    <location>
        <begin position="23"/>
        <end position="355"/>
    </location>
</feature>
<dbReference type="InterPro" id="IPR058647">
    <property type="entry name" value="BSH_CzcB-like"/>
</dbReference>
<evidence type="ECO:0000256" key="3">
    <source>
        <dbReference type="SAM" id="SignalP"/>
    </source>
</evidence>
<dbReference type="Pfam" id="PF25973">
    <property type="entry name" value="BSH_CzcB"/>
    <property type="match status" value="1"/>
</dbReference>